<name>G0T3E7_9VIRU</name>
<organism evidence="2">
    <name type="scientific">Pineapple bacilliform CO virus</name>
    <dbReference type="NCBI Taxonomy" id="2033633"/>
    <lineage>
        <taxon>Viruses</taxon>
        <taxon>Riboviria</taxon>
        <taxon>Pararnavirae</taxon>
        <taxon>Artverviricota</taxon>
        <taxon>Revtraviricetes</taxon>
        <taxon>Ortervirales</taxon>
        <taxon>Caulimoviridae</taxon>
        <taxon>Badnavirus</taxon>
        <taxon>Badnavirus alphananas</taxon>
    </lineage>
</organism>
<accession>G0T3E7</accession>
<dbReference type="EMBL" id="GQ395794">
    <property type="protein sequence ID" value="ADN96020.1"/>
    <property type="molecule type" value="Genomic_DNA"/>
</dbReference>
<evidence type="ECO:0000256" key="1">
    <source>
        <dbReference type="SAM" id="Coils"/>
    </source>
</evidence>
<proteinExistence type="predicted"/>
<reference evidence="2" key="1">
    <citation type="submission" date="2009-07" db="EMBL/GenBank/DDBJ databases">
        <title>Characterization of a new pineapple badnavirus and other retro-transcribing elements from pineapple in Hawaii.</title>
        <authorList>
            <person name="Sether D.M."/>
            <person name="Melzer M.J."/>
            <person name="Borth W.B."/>
            <person name="Hu J.S."/>
        </authorList>
    </citation>
    <scope>NUCLEOTIDE SEQUENCE</scope>
    <source>
        <strain evidence="2">HI2</strain>
    </source>
</reference>
<feature type="coiled-coil region" evidence="1">
    <location>
        <begin position="49"/>
        <end position="76"/>
    </location>
</feature>
<evidence type="ECO:0000313" key="2">
    <source>
        <dbReference type="EMBL" id="ADN96020.1"/>
    </source>
</evidence>
<sequence>MSLANSPAYKKALAKTASIFEESGVGQTERGTQASIDTTRQLNSLLFLVLKLNDKVQALQEEVQDIRKRIRRLEKAEVSASLLYDAELDDIIGQLSRLQTIKGAAPRKRLGERGRLKVYQDPYEILRKLKQ</sequence>
<keyword evidence="1" id="KW-0175">Coiled coil</keyword>
<protein>
    <submittedName>
        <fullName evidence="2">Uncharacterized protein</fullName>
    </submittedName>
</protein>